<dbReference type="PANTHER" id="PTHR48111:SF21">
    <property type="entry name" value="DNA-BINDING DUAL MASTER TRANSCRIPTIONAL REGULATOR RPAA"/>
    <property type="match status" value="1"/>
</dbReference>
<keyword evidence="1 6" id="KW-0597">Phosphoprotein</keyword>
<evidence type="ECO:0000256" key="3">
    <source>
        <dbReference type="ARBA" id="ARBA00023015"/>
    </source>
</evidence>
<keyword evidence="5" id="KW-0804">Transcription</keyword>
<evidence type="ECO:0000313" key="12">
    <source>
        <dbReference type="Proteomes" id="UP001430172"/>
    </source>
</evidence>
<evidence type="ECO:0000256" key="4">
    <source>
        <dbReference type="ARBA" id="ARBA00023125"/>
    </source>
</evidence>
<proteinExistence type="predicted"/>
<evidence type="ECO:0000256" key="2">
    <source>
        <dbReference type="ARBA" id="ARBA00023012"/>
    </source>
</evidence>
<feature type="DNA-binding region" description="OmpR/PhoB-type" evidence="7">
    <location>
        <begin position="149"/>
        <end position="244"/>
    </location>
</feature>
<dbReference type="SMART" id="SM00448">
    <property type="entry name" value="REC"/>
    <property type="match status" value="1"/>
</dbReference>
<comment type="caution">
    <text evidence="11">The sequence shown here is derived from an EMBL/GenBank/DDBJ whole genome shotgun (WGS) entry which is preliminary data.</text>
</comment>
<feature type="region of interest" description="Disordered" evidence="8">
    <location>
        <begin position="133"/>
        <end position="152"/>
    </location>
</feature>
<organism evidence="11 12">
    <name type="scientific">Phycicoccus sonneratiae</name>
    <dbReference type="NCBI Taxonomy" id="2807628"/>
    <lineage>
        <taxon>Bacteria</taxon>
        <taxon>Bacillati</taxon>
        <taxon>Actinomycetota</taxon>
        <taxon>Actinomycetes</taxon>
        <taxon>Micrococcales</taxon>
        <taxon>Intrasporangiaceae</taxon>
        <taxon>Phycicoccus</taxon>
    </lineage>
</organism>
<accession>A0ABS2CJI2</accession>
<evidence type="ECO:0000259" key="10">
    <source>
        <dbReference type="PROSITE" id="PS51755"/>
    </source>
</evidence>
<evidence type="ECO:0000259" key="9">
    <source>
        <dbReference type="PROSITE" id="PS50110"/>
    </source>
</evidence>
<dbReference type="InterPro" id="IPR001867">
    <property type="entry name" value="OmpR/PhoB-type_DNA-bd"/>
</dbReference>
<keyword evidence="3" id="KW-0805">Transcription regulation</keyword>
<gene>
    <name evidence="11" type="ORF">JQN70_06080</name>
</gene>
<dbReference type="InterPro" id="IPR001789">
    <property type="entry name" value="Sig_transdc_resp-reg_receiver"/>
</dbReference>
<feature type="modified residue" description="4-aspartylphosphate" evidence="6">
    <location>
        <position position="63"/>
    </location>
</feature>
<evidence type="ECO:0000256" key="8">
    <source>
        <dbReference type="SAM" id="MobiDB-lite"/>
    </source>
</evidence>
<dbReference type="EMBL" id="JAFDVD010000007">
    <property type="protein sequence ID" value="MBM6399945.1"/>
    <property type="molecule type" value="Genomic_DNA"/>
</dbReference>
<dbReference type="Pfam" id="PF00486">
    <property type="entry name" value="Trans_reg_C"/>
    <property type="match status" value="1"/>
</dbReference>
<dbReference type="Gene3D" id="1.10.10.10">
    <property type="entry name" value="Winged helix-like DNA-binding domain superfamily/Winged helix DNA-binding domain"/>
    <property type="match status" value="1"/>
</dbReference>
<keyword evidence="12" id="KW-1185">Reference proteome</keyword>
<dbReference type="SMART" id="SM00862">
    <property type="entry name" value="Trans_reg_C"/>
    <property type="match status" value="1"/>
</dbReference>
<keyword evidence="4 7" id="KW-0238">DNA-binding</keyword>
<keyword evidence="2" id="KW-0902">Two-component regulatory system</keyword>
<evidence type="ECO:0000256" key="1">
    <source>
        <dbReference type="ARBA" id="ARBA00022553"/>
    </source>
</evidence>
<feature type="domain" description="OmpR/PhoB-type" evidence="10">
    <location>
        <begin position="149"/>
        <end position="244"/>
    </location>
</feature>
<dbReference type="CDD" id="cd17574">
    <property type="entry name" value="REC_OmpR"/>
    <property type="match status" value="1"/>
</dbReference>
<dbReference type="Gene3D" id="6.10.250.690">
    <property type="match status" value="1"/>
</dbReference>
<name>A0ABS2CJI2_9MICO</name>
<dbReference type="PROSITE" id="PS51755">
    <property type="entry name" value="OMPR_PHOB"/>
    <property type="match status" value="1"/>
</dbReference>
<dbReference type="Proteomes" id="UP001430172">
    <property type="component" value="Unassembled WGS sequence"/>
</dbReference>
<evidence type="ECO:0000256" key="5">
    <source>
        <dbReference type="ARBA" id="ARBA00023163"/>
    </source>
</evidence>
<dbReference type="CDD" id="cd00383">
    <property type="entry name" value="trans_reg_C"/>
    <property type="match status" value="1"/>
</dbReference>
<evidence type="ECO:0000256" key="6">
    <source>
        <dbReference type="PROSITE-ProRule" id="PRU00169"/>
    </source>
</evidence>
<dbReference type="PROSITE" id="PS50110">
    <property type="entry name" value="RESPONSE_REGULATORY"/>
    <property type="match status" value="1"/>
</dbReference>
<dbReference type="SUPFAM" id="SSF52172">
    <property type="entry name" value="CheY-like"/>
    <property type="match status" value="1"/>
</dbReference>
<feature type="domain" description="Response regulatory" evidence="9">
    <location>
        <begin position="12"/>
        <end position="127"/>
    </location>
</feature>
<evidence type="ECO:0000313" key="11">
    <source>
        <dbReference type="EMBL" id="MBM6399945.1"/>
    </source>
</evidence>
<dbReference type="InterPro" id="IPR011006">
    <property type="entry name" value="CheY-like_superfamily"/>
</dbReference>
<protein>
    <submittedName>
        <fullName evidence="11">Response regulator transcription factor</fullName>
    </submittedName>
</protein>
<dbReference type="InterPro" id="IPR016032">
    <property type="entry name" value="Sig_transdc_resp-reg_C-effctor"/>
</dbReference>
<dbReference type="Pfam" id="PF00072">
    <property type="entry name" value="Response_reg"/>
    <property type="match status" value="1"/>
</dbReference>
<dbReference type="PANTHER" id="PTHR48111">
    <property type="entry name" value="REGULATOR OF RPOS"/>
    <property type="match status" value="1"/>
</dbReference>
<dbReference type="InterPro" id="IPR036388">
    <property type="entry name" value="WH-like_DNA-bd_sf"/>
</dbReference>
<dbReference type="SUPFAM" id="SSF46894">
    <property type="entry name" value="C-terminal effector domain of the bipartite response regulators"/>
    <property type="match status" value="1"/>
</dbReference>
<dbReference type="InterPro" id="IPR039420">
    <property type="entry name" value="WalR-like"/>
</dbReference>
<reference evidence="11" key="1">
    <citation type="submission" date="2021-02" db="EMBL/GenBank/DDBJ databases">
        <title>Phycicoccus sp. MQZ13P-5T, whole genome shotgun sequence.</title>
        <authorList>
            <person name="Tuo L."/>
        </authorList>
    </citation>
    <scope>NUCLEOTIDE SEQUENCE</scope>
    <source>
        <strain evidence="11">MQZ13P-5</strain>
    </source>
</reference>
<dbReference type="Gene3D" id="3.40.50.2300">
    <property type="match status" value="1"/>
</dbReference>
<dbReference type="RefSeq" id="WP_204130430.1">
    <property type="nucleotide sequence ID" value="NZ_JAFDVD010000007.1"/>
</dbReference>
<sequence>MNDPSARDAGRRVLLVEDDAVIGEATAAHLARDGFEVAWHTDGLEAWDAWRAADPPFDLVVSDVVLPGLDGASLTRRIRETDAVPVVLVSARTDSLDVVGGLEAGADDYVTKPFDVQVLRARLRNALRRAGDRGPAGGVVPAGEASPTDGTETFGDLVLDRRAVQLRRGEEVLALTPTEMRLFLELAEEPGRVLSRRALLERVWGYGDAEDEDHLVTVHVQRLRAKVGAEHVETVRGFGYRLLR</sequence>
<evidence type="ECO:0000256" key="7">
    <source>
        <dbReference type="PROSITE-ProRule" id="PRU01091"/>
    </source>
</evidence>